<comment type="caution">
    <text evidence="2">The sequence shown here is derived from an EMBL/GenBank/DDBJ whole genome shotgun (WGS) entry which is preliminary data.</text>
</comment>
<dbReference type="SMART" id="SM00251">
    <property type="entry name" value="SAM_PNT"/>
    <property type="match status" value="1"/>
</dbReference>
<name>A0A8S2N9C3_9BILA</name>
<feature type="domain" description="PNT" evidence="1">
    <location>
        <begin position="18"/>
        <end position="102"/>
    </location>
</feature>
<accession>A0A8S2N9C3</accession>
<evidence type="ECO:0000313" key="2">
    <source>
        <dbReference type="EMBL" id="CAF3993045.1"/>
    </source>
</evidence>
<dbReference type="AlphaFoldDB" id="A0A8S2N9C3"/>
<dbReference type="InterPro" id="IPR003118">
    <property type="entry name" value="Pointed_dom"/>
</dbReference>
<dbReference type="PROSITE" id="PS51433">
    <property type="entry name" value="PNT"/>
    <property type="match status" value="1"/>
</dbReference>
<proteinExistence type="predicted"/>
<dbReference type="Proteomes" id="UP000676336">
    <property type="component" value="Unassembled WGS sequence"/>
</dbReference>
<feature type="non-terminal residue" evidence="2">
    <location>
        <position position="1"/>
    </location>
</feature>
<evidence type="ECO:0000313" key="3">
    <source>
        <dbReference type="Proteomes" id="UP000676336"/>
    </source>
</evidence>
<dbReference type="InterPro" id="IPR013761">
    <property type="entry name" value="SAM/pointed_sf"/>
</dbReference>
<dbReference type="GO" id="GO:0043565">
    <property type="term" value="F:sequence-specific DNA binding"/>
    <property type="evidence" value="ECO:0007669"/>
    <property type="project" value="InterPro"/>
</dbReference>
<dbReference type="Pfam" id="PF02198">
    <property type="entry name" value="SAM_PNT"/>
    <property type="match status" value="1"/>
</dbReference>
<dbReference type="Gene3D" id="1.10.150.50">
    <property type="entry name" value="Transcription Factor, Ets-1"/>
    <property type="match status" value="1"/>
</dbReference>
<gene>
    <name evidence="2" type="ORF">SMN809_LOCUS11508</name>
</gene>
<reference evidence="2" key="1">
    <citation type="submission" date="2021-02" db="EMBL/GenBank/DDBJ databases">
        <authorList>
            <person name="Nowell W R."/>
        </authorList>
    </citation>
    <scope>NUCLEOTIDE SEQUENCE</scope>
</reference>
<protein>
    <recommendedName>
        <fullName evidence="1">PNT domain-containing protein</fullName>
    </recommendedName>
</protein>
<sequence>MVATTVTKVASASVPTNNHFMSSFKMDLPGNLLHPVILWTKDDVQKWIEYCMDEYSLKDISLNDFEMNGKALLLLNEDSFKQRSSRSGDILHKALQQHTALIKSLTCQVFPYQFWGNFGLFPPSSLHHLDIPFPPPPP</sequence>
<evidence type="ECO:0000259" key="1">
    <source>
        <dbReference type="PROSITE" id="PS51433"/>
    </source>
</evidence>
<dbReference type="SUPFAM" id="SSF47769">
    <property type="entry name" value="SAM/Pointed domain"/>
    <property type="match status" value="1"/>
</dbReference>
<dbReference type="EMBL" id="CAJOBI010004168">
    <property type="protein sequence ID" value="CAF3993045.1"/>
    <property type="molecule type" value="Genomic_DNA"/>
</dbReference>
<organism evidence="2 3">
    <name type="scientific">Rotaria magnacalcarata</name>
    <dbReference type="NCBI Taxonomy" id="392030"/>
    <lineage>
        <taxon>Eukaryota</taxon>
        <taxon>Metazoa</taxon>
        <taxon>Spiralia</taxon>
        <taxon>Gnathifera</taxon>
        <taxon>Rotifera</taxon>
        <taxon>Eurotatoria</taxon>
        <taxon>Bdelloidea</taxon>
        <taxon>Philodinida</taxon>
        <taxon>Philodinidae</taxon>
        <taxon>Rotaria</taxon>
    </lineage>
</organism>